<proteinExistence type="predicted"/>
<reference evidence="1" key="2">
    <citation type="submission" date="2022-01" db="EMBL/GenBank/DDBJ databases">
        <authorList>
            <person name="Yamashiro T."/>
            <person name="Shiraishi A."/>
            <person name="Satake H."/>
            <person name="Nakayama K."/>
        </authorList>
    </citation>
    <scope>NUCLEOTIDE SEQUENCE</scope>
</reference>
<evidence type="ECO:0000313" key="2">
    <source>
        <dbReference type="Proteomes" id="UP001151760"/>
    </source>
</evidence>
<accession>A0ABQ5G7F9</accession>
<sequence length="138" mass="15711">MRDALSVEPPPHIFKKKSLIAMVVIMKLQNRICVWPTTRAVKEDEAMEEAEGEAVKIGACGSAKMYQNISQGDWQEAQANWIYDYTIREFQYLSTRDNLEPHLQINPFLGPEANYPPYGYHGHMPPGYAYRPGPSHDG</sequence>
<gene>
    <name evidence="1" type="ORF">Tco_1030752</name>
</gene>
<comment type="caution">
    <text evidence="1">The sequence shown here is derived from an EMBL/GenBank/DDBJ whole genome shotgun (WGS) entry which is preliminary data.</text>
</comment>
<dbReference type="Proteomes" id="UP001151760">
    <property type="component" value="Unassembled WGS sequence"/>
</dbReference>
<reference evidence="1" key="1">
    <citation type="journal article" date="2022" name="Int. J. Mol. Sci.">
        <title>Draft Genome of Tanacetum Coccineum: Genomic Comparison of Closely Related Tanacetum-Family Plants.</title>
        <authorList>
            <person name="Yamashiro T."/>
            <person name="Shiraishi A."/>
            <person name="Nakayama K."/>
            <person name="Satake H."/>
        </authorList>
    </citation>
    <scope>NUCLEOTIDE SEQUENCE</scope>
</reference>
<name>A0ABQ5G7F9_9ASTR</name>
<organism evidence="1 2">
    <name type="scientific">Tanacetum coccineum</name>
    <dbReference type="NCBI Taxonomy" id="301880"/>
    <lineage>
        <taxon>Eukaryota</taxon>
        <taxon>Viridiplantae</taxon>
        <taxon>Streptophyta</taxon>
        <taxon>Embryophyta</taxon>
        <taxon>Tracheophyta</taxon>
        <taxon>Spermatophyta</taxon>
        <taxon>Magnoliopsida</taxon>
        <taxon>eudicotyledons</taxon>
        <taxon>Gunneridae</taxon>
        <taxon>Pentapetalae</taxon>
        <taxon>asterids</taxon>
        <taxon>campanulids</taxon>
        <taxon>Asterales</taxon>
        <taxon>Asteraceae</taxon>
        <taxon>Asteroideae</taxon>
        <taxon>Anthemideae</taxon>
        <taxon>Anthemidinae</taxon>
        <taxon>Tanacetum</taxon>
    </lineage>
</organism>
<dbReference type="EMBL" id="BQNB010018169">
    <property type="protein sequence ID" value="GJT71466.1"/>
    <property type="molecule type" value="Genomic_DNA"/>
</dbReference>
<protein>
    <submittedName>
        <fullName evidence="1">Uncharacterized protein</fullName>
    </submittedName>
</protein>
<keyword evidence="2" id="KW-1185">Reference proteome</keyword>
<evidence type="ECO:0000313" key="1">
    <source>
        <dbReference type="EMBL" id="GJT71466.1"/>
    </source>
</evidence>